<proteinExistence type="predicted"/>
<sequence>MDEKDDFDVFIEKAEKVIKLYEAGHNVNQETIELQKQALLLDPSTIPSTNIHPLLISKIVAEETNSKKTFDTNFRQRKNILKLHLDNNNPLKQPVKKTNTTFLQRIFIFIILFTSSCFIYYLRMPSPCPRPVW</sequence>
<evidence type="ECO:0000313" key="3">
    <source>
        <dbReference type="WBParaSite" id="Csp11.Scaffold547.g3508.t1"/>
    </source>
</evidence>
<feature type="transmembrane region" description="Helical" evidence="1">
    <location>
        <begin position="102"/>
        <end position="122"/>
    </location>
</feature>
<dbReference type="AlphaFoldDB" id="A0A1I7T8P1"/>
<organism evidence="2 3">
    <name type="scientific">Caenorhabditis tropicalis</name>
    <dbReference type="NCBI Taxonomy" id="1561998"/>
    <lineage>
        <taxon>Eukaryota</taxon>
        <taxon>Metazoa</taxon>
        <taxon>Ecdysozoa</taxon>
        <taxon>Nematoda</taxon>
        <taxon>Chromadorea</taxon>
        <taxon>Rhabditida</taxon>
        <taxon>Rhabditina</taxon>
        <taxon>Rhabditomorpha</taxon>
        <taxon>Rhabditoidea</taxon>
        <taxon>Rhabditidae</taxon>
        <taxon>Peloderinae</taxon>
        <taxon>Caenorhabditis</taxon>
    </lineage>
</organism>
<keyword evidence="1" id="KW-1133">Transmembrane helix</keyword>
<reference evidence="3" key="1">
    <citation type="submission" date="2016-11" db="UniProtKB">
        <authorList>
            <consortium name="WormBaseParasite"/>
        </authorList>
    </citation>
    <scope>IDENTIFICATION</scope>
</reference>
<keyword evidence="1" id="KW-0812">Transmembrane</keyword>
<dbReference type="eggNOG" id="ENOG502RAPM">
    <property type="taxonomic scope" value="Eukaryota"/>
</dbReference>
<evidence type="ECO:0000256" key="1">
    <source>
        <dbReference type="SAM" id="Phobius"/>
    </source>
</evidence>
<dbReference type="Proteomes" id="UP000095282">
    <property type="component" value="Unplaced"/>
</dbReference>
<keyword evidence="2" id="KW-1185">Reference proteome</keyword>
<protein>
    <submittedName>
        <fullName evidence="3">Uncharacterized protein</fullName>
    </submittedName>
</protein>
<evidence type="ECO:0000313" key="2">
    <source>
        <dbReference type="Proteomes" id="UP000095282"/>
    </source>
</evidence>
<name>A0A1I7T8P1_9PELO</name>
<accession>A0A1I7T8P1</accession>
<keyword evidence="1" id="KW-0472">Membrane</keyword>
<dbReference type="WBParaSite" id="Csp11.Scaffold547.g3508.t1">
    <property type="protein sequence ID" value="Csp11.Scaffold547.g3508.t1"/>
    <property type="gene ID" value="Csp11.Scaffold547.g3508"/>
</dbReference>